<gene>
    <name evidence="2" type="ORF">BZA70DRAFT_186835</name>
</gene>
<comment type="caution">
    <text evidence="2">The sequence shown here is derived from an EMBL/GenBank/DDBJ whole genome shotgun (WGS) entry which is preliminary data.</text>
</comment>
<sequence>MFNSLLSQRVLSTRGSLSRIFSTIRGFAQAAAESSTSSPSEEAVRKTVKHIDSRKTYLIDRYAYLLRNRPVQIYVQHNNFRKDDSFNVRSQFKKLGVQYTVLNTALFKVTLRGIQHPDPASWEARRKYRWPKKRDMHPAMRLVEGPTAVLSFEGLDPALIGSAVEVVEKSGGRLVLMGAVIENKLFSGEELDAVKNLGSFDQVRAELAGVLEVLRGAGLVNTLSSASTGLYLTLEARKQQLEEGNGEEAK</sequence>
<dbReference type="EMBL" id="JBBJBU010000007">
    <property type="protein sequence ID" value="KAK7204867.1"/>
    <property type="molecule type" value="Genomic_DNA"/>
</dbReference>
<dbReference type="RefSeq" id="XP_064767900.1">
    <property type="nucleotide sequence ID" value="XM_064909993.1"/>
</dbReference>
<reference evidence="2 3" key="1">
    <citation type="submission" date="2024-03" db="EMBL/GenBank/DDBJ databases">
        <title>Genome-scale model development and genomic sequencing of the oleaginous clade Lipomyces.</title>
        <authorList>
            <consortium name="Lawrence Berkeley National Laboratory"/>
            <person name="Czajka J.J."/>
            <person name="Han Y."/>
            <person name="Kim J."/>
            <person name="Mondo S.J."/>
            <person name="Hofstad B.A."/>
            <person name="Robles A."/>
            <person name="Haridas S."/>
            <person name="Riley R."/>
            <person name="LaButti K."/>
            <person name="Pangilinan J."/>
            <person name="Andreopoulos W."/>
            <person name="Lipzen A."/>
            <person name="Yan J."/>
            <person name="Wang M."/>
            <person name="Ng V."/>
            <person name="Grigoriev I.V."/>
            <person name="Spatafora J.W."/>
            <person name="Magnuson J.K."/>
            <person name="Baker S.E."/>
            <person name="Pomraning K.R."/>
        </authorList>
    </citation>
    <scope>NUCLEOTIDE SEQUENCE [LARGE SCALE GENOMIC DNA]</scope>
    <source>
        <strain evidence="2 3">Phaff 52-87</strain>
    </source>
</reference>
<keyword evidence="3" id="KW-1185">Reference proteome</keyword>
<dbReference type="PANTHER" id="PTHR11560">
    <property type="entry name" value="39S RIBOSOMAL PROTEIN L10, MITOCHONDRIAL"/>
    <property type="match status" value="1"/>
</dbReference>
<dbReference type="InterPro" id="IPR047865">
    <property type="entry name" value="Ribosomal_uL10_bac_type"/>
</dbReference>
<dbReference type="InterPro" id="IPR043141">
    <property type="entry name" value="Ribosomal_uL10-like_sf"/>
</dbReference>
<dbReference type="SUPFAM" id="SSF160369">
    <property type="entry name" value="Ribosomal protein L10-like"/>
    <property type="match status" value="1"/>
</dbReference>
<proteinExistence type="inferred from homology"/>
<evidence type="ECO:0000256" key="1">
    <source>
        <dbReference type="ARBA" id="ARBA00008889"/>
    </source>
</evidence>
<evidence type="ECO:0000313" key="2">
    <source>
        <dbReference type="EMBL" id="KAK7204867.1"/>
    </source>
</evidence>
<evidence type="ECO:0000313" key="3">
    <source>
        <dbReference type="Proteomes" id="UP001498771"/>
    </source>
</evidence>
<dbReference type="Gene3D" id="3.30.70.1730">
    <property type="match status" value="1"/>
</dbReference>
<evidence type="ECO:0008006" key="4">
    <source>
        <dbReference type="Google" id="ProtNLM"/>
    </source>
</evidence>
<name>A0ABR1F4Y4_9ASCO</name>
<accession>A0ABR1F4Y4</accession>
<protein>
    <recommendedName>
        <fullName evidence="4">Ribosomal protein L10</fullName>
    </recommendedName>
</protein>
<organism evidence="2 3">
    <name type="scientific">Myxozyma melibiosi</name>
    <dbReference type="NCBI Taxonomy" id="54550"/>
    <lineage>
        <taxon>Eukaryota</taxon>
        <taxon>Fungi</taxon>
        <taxon>Dikarya</taxon>
        <taxon>Ascomycota</taxon>
        <taxon>Saccharomycotina</taxon>
        <taxon>Lipomycetes</taxon>
        <taxon>Lipomycetales</taxon>
        <taxon>Lipomycetaceae</taxon>
        <taxon>Myxozyma</taxon>
    </lineage>
</organism>
<comment type="similarity">
    <text evidence="1">Belongs to the universal ribosomal protein uL10 family.</text>
</comment>
<dbReference type="Proteomes" id="UP001498771">
    <property type="component" value="Unassembled WGS sequence"/>
</dbReference>
<dbReference type="GeneID" id="90035505"/>